<dbReference type="KEGG" id="nml:Namu_1608"/>
<organism evidence="1 2">
    <name type="scientific">Nakamurella multipartita (strain ATCC 700099 / DSM 44233 / CIP 104796 / JCM 9543 / NBRC 105858 / Y-104)</name>
    <name type="common">Microsphaera multipartita</name>
    <dbReference type="NCBI Taxonomy" id="479431"/>
    <lineage>
        <taxon>Bacteria</taxon>
        <taxon>Bacillati</taxon>
        <taxon>Actinomycetota</taxon>
        <taxon>Actinomycetes</taxon>
        <taxon>Nakamurellales</taxon>
        <taxon>Nakamurellaceae</taxon>
        <taxon>Nakamurella</taxon>
    </lineage>
</organism>
<accession>C8XFB4</accession>
<dbReference type="Pfam" id="PF26541">
    <property type="entry name" value="MafI2"/>
    <property type="match status" value="1"/>
</dbReference>
<evidence type="ECO:0000313" key="2">
    <source>
        <dbReference type="Proteomes" id="UP000002218"/>
    </source>
</evidence>
<dbReference type="Proteomes" id="UP000002218">
    <property type="component" value="Chromosome"/>
</dbReference>
<dbReference type="InterPro" id="IPR058702">
    <property type="entry name" value="MafI2-like"/>
</dbReference>
<evidence type="ECO:0000313" key="1">
    <source>
        <dbReference type="EMBL" id="ACV78000.1"/>
    </source>
</evidence>
<reference evidence="2" key="1">
    <citation type="submission" date="2009-09" db="EMBL/GenBank/DDBJ databases">
        <title>The complete genome of Nakamurella multipartita DSM 44233.</title>
        <authorList>
            <consortium name="US DOE Joint Genome Institute (JGI-PGF)"/>
            <person name="Lucas S."/>
            <person name="Copeland A."/>
            <person name="Lapidus A."/>
            <person name="Glavina del Rio T."/>
            <person name="Dalin E."/>
            <person name="Tice H."/>
            <person name="Bruce D."/>
            <person name="Goodwin L."/>
            <person name="Pitluck S."/>
            <person name="Kyrpides N."/>
            <person name="Mavromatis K."/>
            <person name="Ivanova N."/>
            <person name="Ovchinnikova G."/>
            <person name="Sims D."/>
            <person name="Meincke L."/>
            <person name="Brettin T."/>
            <person name="Detter J.C."/>
            <person name="Han C."/>
            <person name="Larimer F."/>
            <person name="Land M."/>
            <person name="Hauser L."/>
            <person name="Markowitz V."/>
            <person name="Cheng J.-F."/>
            <person name="Hugenholtz P."/>
            <person name="Woyke T."/>
            <person name="Wu D."/>
            <person name="Klenk H.-P."/>
            <person name="Eisen J.A."/>
        </authorList>
    </citation>
    <scope>NUCLEOTIDE SEQUENCE [LARGE SCALE GENOMIC DNA]</scope>
    <source>
        <strain evidence="2">ATCC 700099 / DSM 44233 / CIP 104796 / JCM 9543 / NBRC 105858 / Y-104</strain>
    </source>
</reference>
<proteinExistence type="predicted"/>
<dbReference type="RefSeq" id="WP_015746906.1">
    <property type="nucleotide sequence ID" value="NC_013235.1"/>
</dbReference>
<gene>
    <name evidence="1" type="ordered locus">Namu_1608</name>
</gene>
<dbReference type="EMBL" id="CP001737">
    <property type="protein sequence ID" value="ACV78000.1"/>
    <property type="molecule type" value="Genomic_DNA"/>
</dbReference>
<dbReference type="HOGENOM" id="CLU_2181032_0_0_11"/>
<dbReference type="InParanoid" id="C8XFB4"/>
<dbReference type="AlphaFoldDB" id="C8XFB4"/>
<name>C8XFB4_NAKMY</name>
<sequence>MSDSDEIDRRAALLDRVELPMIRAMWQIPTKELRGVALLIGETGVTGRFLYEKPPGELENELVSLCEFYLAIDVPDDYDVDFHAEYVPMDQDLINREGERWFFLRYEDE</sequence>
<protein>
    <submittedName>
        <fullName evidence="1">Uncharacterized protein</fullName>
    </submittedName>
</protein>
<keyword evidence="2" id="KW-1185">Reference proteome</keyword>
<reference evidence="1 2" key="2">
    <citation type="journal article" date="2010" name="Stand. Genomic Sci.">
        <title>Complete genome sequence of Nakamurella multipartita type strain (Y-104).</title>
        <authorList>
            <person name="Tice H."/>
            <person name="Mayilraj S."/>
            <person name="Sims D."/>
            <person name="Lapidus A."/>
            <person name="Nolan M."/>
            <person name="Lucas S."/>
            <person name="Glavina Del Rio T."/>
            <person name="Copeland A."/>
            <person name="Cheng J.F."/>
            <person name="Meincke L."/>
            <person name="Bruce D."/>
            <person name="Goodwin L."/>
            <person name="Pitluck S."/>
            <person name="Ivanova N."/>
            <person name="Mavromatis K."/>
            <person name="Ovchinnikova G."/>
            <person name="Pati A."/>
            <person name="Chen A."/>
            <person name="Palaniappan K."/>
            <person name="Land M."/>
            <person name="Hauser L."/>
            <person name="Chang Y.J."/>
            <person name="Jeffries C.D."/>
            <person name="Detter J.C."/>
            <person name="Brettin T."/>
            <person name="Rohde M."/>
            <person name="Goker M."/>
            <person name="Bristow J."/>
            <person name="Eisen J.A."/>
            <person name="Markowitz V."/>
            <person name="Hugenholtz P."/>
            <person name="Kyrpides N.C."/>
            <person name="Klenk H.P."/>
            <person name="Chen F."/>
        </authorList>
    </citation>
    <scope>NUCLEOTIDE SEQUENCE [LARGE SCALE GENOMIC DNA]</scope>
    <source>
        <strain evidence="2">ATCC 700099 / DSM 44233 / CIP 104796 / JCM 9543 / NBRC 105858 / Y-104</strain>
    </source>
</reference>